<evidence type="ECO:0000313" key="3">
    <source>
        <dbReference type="Proteomes" id="UP001165393"/>
    </source>
</evidence>
<dbReference type="SUPFAM" id="SSF54909">
    <property type="entry name" value="Dimeric alpha+beta barrel"/>
    <property type="match status" value="1"/>
</dbReference>
<evidence type="ECO:0000313" key="2">
    <source>
        <dbReference type="EMBL" id="MCM2681254.1"/>
    </source>
</evidence>
<evidence type="ECO:0000259" key="1">
    <source>
        <dbReference type="Pfam" id="PF07045"/>
    </source>
</evidence>
<dbReference type="InterPro" id="IPR011008">
    <property type="entry name" value="Dimeric_a/b-barrel"/>
</dbReference>
<dbReference type="Proteomes" id="UP001165393">
    <property type="component" value="Unassembled WGS sequence"/>
</dbReference>
<keyword evidence="3" id="KW-1185">Reference proteome</keyword>
<dbReference type="EMBL" id="JAMQGP010000009">
    <property type="protein sequence ID" value="MCM2681254.1"/>
    <property type="molecule type" value="Genomic_DNA"/>
</dbReference>
<accession>A0AA41WC21</accession>
<dbReference type="InterPro" id="IPR010753">
    <property type="entry name" value="DUF1330"/>
</dbReference>
<sequence>MAFERIVGLFVTDKTEYQNYRKGMLPILERYGGQFTFDFEVSAVLKSPSNLPVNRLFTLQFPNESLMNDFFADEAYQSVREQYFEHSVSDITPISMHKVIEP</sequence>
<proteinExistence type="predicted"/>
<dbReference type="RefSeq" id="WP_251262737.1">
    <property type="nucleotide sequence ID" value="NZ_JAMQGP010000009.1"/>
</dbReference>
<comment type="caution">
    <text evidence="2">The sequence shown here is derived from an EMBL/GenBank/DDBJ whole genome shotgun (WGS) entry which is preliminary data.</text>
</comment>
<organism evidence="2 3">
    <name type="scientific">Echinimonas agarilytica</name>
    <dbReference type="NCBI Taxonomy" id="1215918"/>
    <lineage>
        <taxon>Bacteria</taxon>
        <taxon>Pseudomonadati</taxon>
        <taxon>Pseudomonadota</taxon>
        <taxon>Gammaproteobacteria</taxon>
        <taxon>Alteromonadales</taxon>
        <taxon>Echinimonadaceae</taxon>
        <taxon>Echinimonas</taxon>
    </lineage>
</organism>
<protein>
    <submittedName>
        <fullName evidence="2">DUF1330 domain-containing protein</fullName>
    </submittedName>
</protein>
<dbReference type="Gene3D" id="3.30.70.100">
    <property type="match status" value="1"/>
</dbReference>
<gene>
    <name evidence="2" type="ORF">NAF29_16520</name>
</gene>
<feature type="domain" description="DUF1330" evidence="1">
    <location>
        <begin position="7"/>
        <end position="85"/>
    </location>
</feature>
<reference evidence="2 3" key="1">
    <citation type="journal article" date="2013" name="Antonie Van Leeuwenhoek">
        <title>Echinimonas agarilytica gen. nov., sp. nov., a new gammaproteobacterium isolated from the sea urchin Strongylocentrotus intermedius.</title>
        <authorList>
            <person name="Nedashkovskaya O.I."/>
            <person name="Stenkova A.M."/>
            <person name="Zhukova N.V."/>
            <person name="Van Trappen S."/>
            <person name="Lee J.S."/>
            <person name="Kim S.B."/>
        </authorList>
    </citation>
    <scope>NUCLEOTIDE SEQUENCE [LARGE SCALE GENOMIC DNA]</scope>
    <source>
        <strain evidence="2 3">KMM 6351</strain>
    </source>
</reference>
<dbReference type="AlphaFoldDB" id="A0AA41WC21"/>
<name>A0AA41WC21_9GAMM</name>
<dbReference type="Pfam" id="PF07045">
    <property type="entry name" value="DUF1330"/>
    <property type="match status" value="1"/>
</dbReference>